<protein>
    <submittedName>
        <fullName evidence="2">Uncharacterized protein</fullName>
    </submittedName>
</protein>
<comment type="caution">
    <text evidence="2">The sequence shown here is derived from an EMBL/GenBank/DDBJ whole genome shotgun (WGS) entry which is preliminary data.</text>
</comment>
<keyword evidence="3" id="KW-1185">Reference proteome</keyword>
<dbReference type="Proteomes" id="UP001314263">
    <property type="component" value="Unassembled WGS sequence"/>
</dbReference>
<evidence type="ECO:0000313" key="3">
    <source>
        <dbReference type="Proteomes" id="UP001314263"/>
    </source>
</evidence>
<organism evidence="2 3">
    <name type="scientific">Coccomyxa viridis</name>
    <dbReference type="NCBI Taxonomy" id="1274662"/>
    <lineage>
        <taxon>Eukaryota</taxon>
        <taxon>Viridiplantae</taxon>
        <taxon>Chlorophyta</taxon>
        <taxon>core chlorophytes</taxon>
        <taxon>Trebouxiophyceae</taxon>
        <taxon>Trebouxiophyceae incertae sedis</taxon>
        <taxon>Coccomyxaceae</taxon>
        <taxon>Coccomyxa</taxon>
    </lineage>
</organism>
<dbReference type="EMBL" id="CAUYUE010000002">
    <property type="protein sequence ID" value="CAK0744706.1"/>
    <property type="molecule type" value="Genomic_DNA"/>
</dbReference>
<keyword evidence="1" id="KW-0732">Signal</keyword>
<sequence length="333" mass="35968">MPTPLLAGLLASSSVPTLAVGTDPMLPAAPAAPAAYSTRFQMLINALLERFPADLTLVQFWTLPRCQEWRSLSKQQLREITARTHENPCSVNDPGLAGFRFRCCEQGIQGEAMGMLGKAWSTGALMMVQVADTLPKAFHPRAKLEGHERVGEVVFIPVYDRSYPHSGVRAVMEVMLQKGAAETMAEVITYISSALNLLQLSLKQPMSERQHPCGSSRLPFPALMQTGATPQQQYCTGPQPVSSATLPPATTVSPFAMCASSFGPTFQQPPHCMPASNAKLCSPPSSRVASPTSVLEGDYMLDEAVTPARRVNSMSRTISMRNVSGCLPESMEV</sequence>
<name>A0AAV1HTQ0_9CHLO</name>
<accession>A0AAV1HTQ0</accession>
<evidence type="ECO:0000256" key="1">
    <source>
        <dbReference type="SAM" id="SignalP"/>
    </source>
</evidence>
<feature type="chain" id="PRO_5043460596" evidence="1">
    <location>
        <begin position="22"/>
        <end position="333"/>
    </location>
</feature>
<gene>
    <name evidence="2" type="ORF">CVIRNUC_001568</name>
</gene>
<evidence type="ECO:0000313" key="2">
    <source>
        <dbReference type="EMBL" id="CAK0744706.1"/>
    </source>
</evidence>
<reference evidence="2 3" key="1">
    <citation type="submission" date="2023-10" db="EMBL/GenBank/DDBJ databases">
        <authorList>
            <person name="Maclean D."/>
            <person name="Macfadyen A."/>
        </authorList>
    </citation>
    <scope>NUCLEOTIDE SEQUENCE [LARGE SCALE GENOMIC DNA]</scope>
</reference>
<feature type="signal peptide" evidence="1">
    <location>
        <begin position="1"/>
        <end position="21"/>
    </location>
</feature>
<dbReference type="AlphaFoldDB" id="A0AAV1HTQ0"/>
<proteinExistence type="predicted"/>